<evidence type="ECO:0000313" key="2">
    <source>
        <dbReference type="EMBL" id="MBH8563508.1"/>
    </source>
</evidence>
<keyword evidence="3" id="KW-1185">Reference proteome</keyword>
<evidence type="ECO:0000313" key="3">
    <source>
        <dbReference type="Proteomes" id="UP000632766"/>
    </source>
</evidence>
<organism evidence="2 3">
    <name type="scientific">Amazonocrinis nigriterrae CENA67</name>
    <dbReference type="NCBI Taxonomy" id="2794033"/>
    <lineage>
        <taxon>Bacteria</taxon>
        <taxon>Bacillati</taxon>
        <taxon>Cyanobacteriota</taxon>
        <taxon>Cyanophyceae</taxon>
        <taxon>Nostocales</taxon>
        <taxon>Nostocaceae</taxon>
        <taxon>Amazonocrinis</taxon>
        <taxon>Amazonocrinis nigriterrae</taxon>
    </lineage>
</organism>
<evidence type="ECO:0000256" key="1">
    <source>
        <dbReference type="SAM" id="SignalP"/>
    </source>
</evidence>
<protein>
    <submittedName>
        <fullName evidence="2">PEP-CTERM sorting domain-containing protein</fullName>
    </submittedName>
</protein>
<gene>
    <name evidence="2" type="ORF">I8748_15155</name>
</gene>
<proteinExistence type="predicted"/>
<dbReference type="AlphaFoldDB" id="A0A8J7HTI1"/>
<dbReference type="Proteomes" id="UP000632766">
    <property type="component" value="Unassembled WGS sequence"/>
</dbReference>
<comment type="caution">
    <text evidence="2">The sequence shown here is derived from an EMBL/GenBank/DDBJ whole genome shotgun (WGS) entry which is preliminary data.</text>
</comment>
<feature type="chain" id="PRO_5035273438" evidence="1">
    <location>
        <begin position="25"/>
        <end position="247"/>
    </location>
</feature>
<keyword evidence="1" id="KW-0732">Signal</keyword>
<sequence>MKQISRTLMTTLTISLYLSGVSQARTVTDISPPIGAGLGDVLCPQLQTPVTTPFPNNNNSVSPSPNQILNFPGLSCTPKTFQTIAPIDTKLFVEPSGGTTEYFFTETVVNNTSSIWDGFNLKIGFGLNDEFAPPELILVPFGFAIPDFDFNDSGSDPQPTSSKFTQLIQDGSFNLLWSGGSVAPGESIDFTFSVDVPDDLDGNNFYNSFTIRQVPIAAPVPEHNSTNGLLGLLGLFISSLAFKHKLT</sequence>
<reference evidence="2 3" key="1">
    <citation type="journal article" date="2021" name="Int. J. Syst. Evol. Microbiol.">
        <title>Amazonocrinis nigriterrae gen. nov., sp. nov., Atlanticothrix silvestris gen. nov., sp. nov. and Dendronalium phyllosphericum gen. nov., sp. nov., nostocacean cyanobacteria from Brazilian environments.</title>
        <authorList>
            <person name="Alvarenga D.O."/>
            <person name="Andreote A.P.D."/>
            <person name="Branco L.H.Z."/>
            <person name="Delbaje E."/>
            <person name="Cruz R.B."/>
            <person name="Varani A.M."/>
            <person name="Fiore M.F."/>
        </authorList>
    </citation>
    <scope>NUCLEOTIDE SEQUENCE [LARGE SCALE GENOMIC DNA]</scope>
    <source>
        <strain evidence="2 3">CENA67</strain>
    </source>
</reference>
<accession>A0A8J7HTI1</accession>
<dbReference type="EMBL" id="JAECZC010000026">
    <property type="protein sequence ID" value="MBH8563508.1"/>
    <property type="molecule type" value="Genomic_DNA"/>
</dbReference>
<feature type="signal peptide" evidence="1">
    <location>
        <begin position="1"/>
        <end position="24"/>
    </location>
</feature>
<name>A0A8J7HTI1_9NOST</name>